<keyword evidence="1" id="KW-0812">Transmembrane</keyword>
<dbReference type="EMBL" id="JAARRL010000056">
    <property type="protein sequence ID" value="MBC1502180.1"/>
    <property type="molecule type" value="Genomic_DNA"/>
</dbReference>
<feature type="transmembrane region" description="Helical" evidence="1">
    <location>
        <begin position="12"/>
        <end position="32"/>
    </location>
</feature>
<accession>A0A841ZAL6</accession>
<proteinExistence type="predicted"/>
<dbReference type="RefSeq" id="WP_185427725.1">
    <property type="nucleotide sequence ID" value="NZ_JAARRL010000056.1"/>
</dbReference>
<evidence type="ECO:0000313" key="2">
    <source>
        <dbReference type="EMBL" id="MBC1502180.1"/>
    </source>
</evidence>
<gene>
    <name evidence="2" type="ORF">HB943_16385</name>
</gene>
<evidence type="ECO:0000313" key="3">
    <source>
        <dbReference type="Proteomes" id="UP000564536"/>
    </source>
</evidence>
<sequence>MRGTDIDAIIFGGYMTIFLTIIGVPIFIFTVISLCIAATNFILIFSDIFTGNKFFRYQYGNKRKELQYRNRYNIPAINYIFSFFTLTALMGIIGKIFDIDSVLIAYSISICVYPVILNIGMYRKTGKIEQGAYFRNLLKNHKKFLQLSFLPLAFLITIIGFLFASMDKIEGLTGWTMSIENLSKIIESIYDMESADVDSHFFQHSLKLLLIIYIFSVPLQVIAYFCNQVSEYIFECGKGYKAYFIQIWNGFKCILKQAWEKKNRQGDGAKNNGEF</sequence>
<protein>
    <submittedName>
        <fullName evidence="2">Uncharacterized protein</fullName>
    </submittedName>
</protein>
<comment type="caution">
    <text evidence="2">The sequence shown here is derived from an EMBL/GenBank/DDBJ whole genome shotgun (WGS) entry which is preliminary data.</text>
</comment>
<feature type="transmembrane region" description="Helical" evidence="1">
    <location>
        <begin position="144"/>
        <end position="164"/>
    </location>
</feature>
<feature type="transmembrane region" description="Helical" evidence="1">
    <location>
        <begin position="38"/>
        <end position="55"/>
    </location>
</feature>
<name>A0A841ZAL6_9LIST</name>
<dbReference type="AlphaFoldDB" id="A0A841ZAL6"/>
<feature type="transmembrane region" description="Helical" evidence="1">
    <location>
        <begin position="103"/>
        <end position="123"/>
    </location>
</feature>
<evidence type="ECO:0000256" key="1">
    <source>
        <dbReference type="SAM" id="Phobius"/>
    </source>
</evidence>
<keyword evidence="1" id="KW-1133">Transmembrane helix</keyword>
<feature type="transmembrane region" description="Helical" evidence="1">
    <location>
        <begin position="208"/>
        <end position="226"/>
    </location>
</feature>
<keyword evidence="1" id="KW-0472">Membrane</keyword>
<dbReference type="Proteomes" id="UP000564536">
    <property type="component" value="Unassembled WGS sequence"/>
</dbReference>
<organism evidence="2 3">
    <name type="scientific">Listeria weihenstephanensis</name>
    <dbReference type="NCBI Taxonomy" id="1006155"/>
    <lineage>
        <taxon>Bacteria</taxon>
        <taxon>Bacillati</taxon>
        <taxon>Bacillota</taxon>
        <taxon>Bacilli</taxon>
        <taxon>Bacillales</taxon>
        <taxon>Listeriaceae</taxon>
        <taxon>Listeria</taxon>
    </lineage>
</organism>
<feature type="transmembrane region" description="Helical" evidence="1">
    <location>
        <begin position="76"/>
        <end position="97"/>
    </location>
</feature>
<reference evidence="2 3" key="1">
    <citation type="submission" date="2020-03" db="EMBL/GenBank/DDBJ databases">
        <title>Soil Listeria distribution.</title>
        <authorList>
            <person name="Liao J."/>
            <person name="Wiedmann M."/>
        </authorList>
    </citation>
    <scope>NUCLEOTIDE SEQUENCE [LARGE SCALE GENOMIC DNA]</scope>
    <source>
        <strain evidence="2 3">FSL L7-1523</strain>
    </source>
</reference>